<dbReference type="Pfam" id="PF04536">
    <property type="entry name" value="TPM_phosphatase"/>
    <property type="match status" value="1"/>
</dbReference>
<comment type="caution">
    <text evidence="5">The sequence shown here is derived from an EMBL/GenBank/DDBJ whole genome shotgun (WGS) entry which is preliminary data.</text>
</comment>
<dbReference type="InterPro" id="IPR007621">
    <property type="entry name" value="TPM_dom"/>
</dbReference>
<keyword evidence="3" id="KW-0732">Signal</keyword>
<feature type="signal peptide" evidence="3">
    <location>
        <begin position="1"/>
        <end position="25"/>
    </location>
</feature>
<feature type="compositionally biased region" description="Gly residues" evidence="1">
    <location>
        <begin position="247"/>
        <end position="257"/>
    </location>
</feature>
<reference evidence="5" key="2">
    <citation type="journal article" date="2021" name="PeerJ">
        <title>Extensive microbial diversity within the chicken gut microbiome revealed by metagenomics and culture.</title>
        <authorList>
            <person name="Gilroy R."/>
            <person name="Ravi A."/>
            <person name="Getino M."/>
            <person name="Pursley I."/>
            <person name="Horton D.L."/>
            <person name="Alikhan N.F."/>
            <person name="Baker D."/>
            <person name="Gharbi K."/>
            <person name="Hall N."/>
            <person name="Watson M."/>
            <person name="Adriaenssens E.M."/>
            <person name="Foster-Nyarko E."/>
            <person name="Jarju S."/>
            <person name="Secka A."/>
            <person name="Antonio M."/>
            <person name="Oren A."/>
            <person name="Chaudhuri R.R."/>
            <person name="La Ragione R."/>
            <person name="Hildebrand F."/>
            <person name="Pallen M.J."/>
        </authorList>
    </citation>
    <scope>NUCLEOTIDE SEQUENCE</scope>
    <source>
        <strain evidence="5">ChiSxjej1B13-7041</strain>
    </source>
</reference>
<dbReference type="Gene3D" id="3.10.310.50">
    <property type="match status" value="1"/>
</dbReference>
<gene>
    <name evidence="5" type="ORF">IAB98_03605</name>
</gene>
<accession>A0A9D1EIA2</accession>
<evidence type="ECO:0000259" key="4">
    <source>
        <dbReference type="Pfam" id="PF04536"/>
    </source>
</evidence>
<feature type="transmembrane region" description="Helical" evidence="2">
    <location>
        <begin position="180"/>
        <end position="201"/>
    </location>
</feature>
<keyword evidence="2" id="KW-0472">Membrane</keyword>
<keyword evidence="2" id="KW-0812">Transmembrane</keyword>
<feature type="chain" id="PRO_5038371142" evidence="3">
    <location>
        <begin position="26"/>
        <end position="276"/>
    </location>
</feature>
<evidence type="ECO:0000313" key="6">
    <source>
        <dbReference type="Proteomes" id="UP000886841"/>
    </source>
</evidence>
<dbReference type="AlphaFoldDB" id="A0A9D1EIA2"/>
<evidence type="ECO:0000313" key="5">
    <source>
        <dbReference type="EMBL" id="HIR92495.1"/>
    </source>
</evidence>
<protein>
    <submittedName>
        <fullName evidence="5">TPM domain-containing protein</fullName>
    </submittedName>
</protein>
<feature type="region of interest" description="Disordered" evidence="1">
    <location>
        <begin position="239"/>
        <end position="276"/>
    </location>
</feature>
<evidence type="ECO:0000256" key="1">
    <source>
        <dbReference type="SAM" id="MobiDB-lite"/>
    </source>
</evidence>
<feature type="domain" description="TPM" evidence="4">
    <location>
        <begin position="31"/>
        <end position="151"/>
    </location>
</feature>
<dbReference type="EMBL" id="DVHU01000031">
    <property type="protein sequence ID" value="HIR92495.1"/>
    <property type="molecule type" value="Genomic_DNA"/>
</dbReference>
<evidence type="ECO:0000256" key="3">
    <source>
        <dbReference type="SAM" id="SignalP"/>
    </source>
</evidence>
<name>A0A9D1EIA2_9FIRM</name>
<evidence type="ECO:0000256" key="2">
    <source>
        <dbReference type="SAM" id="Phobius"/>
    </source>
</evidence>
<feature type="compositionally biased region" description="Low complexity" evidence="1">
    <location>
        <begin position="258"/>
        <end position="276"/>
    </location>
</feature>
<reference evidence="5" key="1">
    <citation type="submission" date="2020-10" db="EMBL/GenBank/DDBJ databases">
        <authorList>
            <person name="Gilroy R."/>
        </authorList>
    </citation>
    <scope>NUCLEOTIDE SEQUENCE</scope>
    <source>
        <strain evidence="5">ChiSxjej1B13-7041</strain>
    </source>
</reference>
<dbReference type="Proteomes" id="UP000886841">
    <property type="component" value="Unassembled WGS sequence"/>
</dbReference>
<proteinExistence type="predicted"/>
<sequence length="276" mass="30564">MRKKKTAGFLMGLLTLALTAVAAWAASGDLYDQADLFNSLEEEGLQEEVQQLSDKWQRDFVLVTTGDAQGKTSQEYADDFFDDHGYGTTGKNSGVLLLVDMDNREIAYSAYGDMMLYLTDQRGEQLLDAGYEGASRGDYYTCFRSMLSSVNSYLTSGVPDDQYTYDAETGKLVRQRRITWVEALIAVAAAAAVSSCSMLVIRRQHRLKDNLYQYPFRVLGHVALSRREDQFRNQFVTTRRIPCKRGPGPGGGPGGGRTTVHTSSSGRVHSGGSRKF</sequence>
<keyword evidence="2" id="KW-1133">Transmembrane helix</keyword>
<organism evidence="5 6">
    <name type="scientific">Candidatus Egerieimonas intestinavium</name>
    <dbReference type="NCBI Taxonomy" id="2840777"/>
    <lineage>
        <taxon>Bacteria</taxon>
        <taxon>Bacillati</taxon>
        <taxon>Bacillota</taxon>
        <taxon>Clostridia</taxon>
        <taxon>Lachnospirales</taxon>
        <taxon>Lachnospiraceae</taxon>
        <taxon>Lachnospiraceae incertae sedis</taxon>
        <taxon>Candidatus Egerieimonas</taxon>
    </lineage>
</organism>